<dbReference type="PANTHER" id="PTHR22576">
    <property type="entry name" value="MUCOSA ASSOCIATED LYMPHOID TISSUE LYMPHOMA TRANSLOCATION PROTEIN 1/PARACASPASE"/>
    <property type="match status" value="1"/>
</dbReference>
<dbReference type="SUPFAM" id="SSF52129">
    <property type="entry name" value="Caspase-like"/>
    <property type="match status" value="1"/>
</dbReference>
<protein>
    <submittedName>
        <fullName evidence="4">Caspase domain-containing protein</fullName>
    </submittedName>
</protein>
<dbReference type="PRINTS" id="PR00376">
    <property type="entry name" value="IL1BCENZYME"/>
</dbReference>
<gene>
    <name evidence="4" type="ORF">KJ970_07270</name>
</gene>
<feature type="chain" id="PRO_5037016082" evidence="2">
    <location>
        <begin position="26"/>
        <end position="275"/>
    </location>
</feature>
<dbReference type="InterPro" id="IPR011600">
    <property type="entry name" value="Pept_C14_caspase"/>
</dbReference>
<evidence type="ECO:0000313" key="4">
    <source>
        <dbReference type="EMBL" id="MBU2690713.1"/>
    </source>
</evidence>
<reference evidence="4" key="1">
    <citation type="submission" date="2021-05" db="EMBL/GenBank/DDBJ databases">
        <title>Energy efficiency and biological interactions define the core microbiome of deep oligotrophic groundwater.</title>
        <authorList>
            <person name="Mehrshad M."/>
            <person name="Lopez-Fernandez M."/>
            <person name="Bell E."/>
            <person name="Bernier-Latmani R."/>
            <person name="Bertilsson S."/>
            <person name="Dopson M."/>
        </authorList>
    </citation>
    <scope>NUCLEOTIDE SEQUENCE</scope>
    <source>
        <strain evidence="4">Modern_marine.mb.64</strain>
    </source>
</reference>
<dbReference type="InterPro" id="IPR001309">
    <property type="entry name" value="Pept_C14_p20"/>
</dbReference>
<evidence type="ECO:0000256" key="2">
    <source>
        <dbReference type="SAM" id="SignalP"/>
    </source>
</evidence>
<evidence type="ECO:0000259" key="3">
    <source>
        <dbReference type="PROSITE" id="PS50208"/>
    </source>
</evidence>
<dbReference type="Proteomes" id="UP000777784">
    <property type="component" value="Unassembled WGS sequence"/>
</dbReference>
<dbReference type="PANTHER" id="PTHR22576:SF37">
    <property type="entry name" value="MUCOSA-ASSOCIATED LYMPHOID TISSUE LYMPHOMA TRANSLOCATION PROTEIN 1"/>
    <property type="match status" value="1"/>
</dbReference>
<keyword evidence="2" id="KW-0732">Signal</keyword>
<dbReference type="InterPro" id="IPR029030">
    <property type="entry name" value="Caspase-like_dom_sf"/>
</dbReference>
<dbReference type="InterPro" id="IPR015917">
    <property type="entry name" value="Pept_C14A"/>
</dbReference>
<dbReference type="GO" id="GO:0004197">
    <property type="term" value="F:cysteine-type endopeptidase activity"/>
    <property type="evidence" value="ECO:0007669"/>
    <property type="project" value="InterPro"/>
</dbReference>
<evidence type="ECO:0000313" key="5">
    <source>
        <dbReference type="Proteomes" id="UP000777784"/>
    </source>
</evidence>
<name>A0A948WC94_UNCEI</name>
<accession>A0A948WC94</accession>
<dbReference type="Pfam" id="PF00656">
    <property type="entry name" value="Peptidase_C14"/>
    <property type="match status" value="1"/>
</dbReference>
<dbReference type="InterPro" id="IPR052039">
    <property type="entry name" value="Caspase-related_regulators"/>
</dbReference>
<organism evidence="4 5">
    <name type="scientific">Eiseniibacteriota bacterium</name>
    <dbReference type="NCBI Taxonomy" id="2212470"/>
    <lineage>
        <taxon>Bacteria</taxon>
        <taxon>Candidatus Eiseniibacteriota</taxon>
    </lineage>
</organism>
<feature type="signal peptide" evidence="2">
    <location>
        <begin position="1"/>
        <end position="25"/>
    </location>
</feature>
<dbReference type="EMBL" id="JAHJDP010000034">
    <property type="protein sequence ID" value="MBU2690713.1"/>
    <property type="molecule type" value="Genomic_DNA"/>
</dbReference>
<dbReference type="AlphaFoldDB" id="A0A948WC94"/>
<sequence length="275" mass="30058">MLRSACWIILLPMISLCLPGTPALAQDSAALVIGNSQYQHTARLKNPVNDAAGLAMKLEGLGFQVLHGSDLTKQEIEEHLVSFNKLIKGAEIAVFYYAGHGLQINGKNYLIPVDFDPNAEVDLTLQLVSLDQALKEMASDKRVTLIFLDACRDNPFAEELKTDSTAGRSLAVDDTRAVKVIGQGLAEVESGVGTLISFATQPGNVALDGTGEHSPFTEGLLEFIGKPGTEVSDMLKNVRKHVYKVTDGKQIPWDHSSLVERYYFKKKKQRRAPPP</sequence>
<comment type="similarity">
    <text evidence="1">Belongs to the peptidase C14A family.</text>
</comment>
<dbReference type="PROSITE" id="PS50208">
    <property type="entry name" value="CASPASE_P20"/>
    <property type="match status" value="1"/>
</dbReference>
<feature type="domain" description="Caspase family p20" evidence="3">
    <location>
        <begin position="26"/>
        <end position="155"/>
    </location>
</feature>
<comment type="caution">
    <text evidence="4">The sequence shown here is derived from an EMBL/GenBank/DDBJ whole genome shotgun (WGS) entry which is preliminary data.</text>
</comment>
<dbReference type="GO" id="GO:0006508">
    <property type="term" value="P:proteolysis"/>
    <property type="evidence" value="ECO:0007669"/>
    <property type="project" value="InterPro"/>
</dbReference>
<proteinExistence type="inferred from homology"/>
<dbReference type="Gene3D" id="3.40.50.1460">
    <property type="match status" value="1"/>
</dbReference>
<evidence type="ECO:0000256" key="1">
    <source>
        <dbReference type="ARBA" id="ARBA00010134"/>
    </source>
</evidence>